<dbReference type="Proteomes" id="UP000549009">
    <property type="component" value="Unassembled WGS sequence"/>
</dbReference>
<dbReference type="AlphaFoldDB" id="A0A7W8EZR6"/>
<evidence type="ECO:0000313" key="2">
    <source>
        <dbReference type="EMBL" id="MBB5109693.1"/>
    </source>
</evidence>
<evidence type="ECO:0000256" key="1">
    <source>
        <dbReference type="SAM" id="MobiDB-lite"/>
    </source>
</evidence>
<gene>
    <name evidence="2" type="ORF">FHS40_008823</name>
</gene>
<feature type="region of interest" description="Disordered" evidence="1">
    <location>
        <begin position="53"/>
        <end position="73"/>
    </location>
</feature>
<keyword evidence="3" id="KW-1185">Reference proteome</keyword>
<comment type="caution">
    <text evidence="2">The sequence shown here is derived from an EMBL/GenBank/DDBJ whole genome shotgun (WGS) entry which is preliminary data.</text>
</comment>
<evidence type="ECO:0000313" key="3">
    <source>
        <dbReference type="Proteomes" id="UP000549009"/>
    </source>
</evidence>
<protein>
    <submittedName>
        <fullName evidence="2">Uncharacterized protein</fullName>
    </submittedName>
</protein>
<proteinExistence type="predicted"/>
<organism evidence="2 3">
    <name type="scientific">Streptomyces spectabilis</name>
    <dbReference type="NCBI Taxonomy" id="68270"/>
    <lineage>
        <taxon>Bacteria</taxon>
        <taxon>Bacillati</taxon>
        <taxon>Actinomycetota</taxon>
        <taxon>Actinomycetes</taxon>
        <taxon>Kitasatosporales</taxon>
        <taxon>Streptomycetaceae</taxon>
        <taxon>Streptomyces</taxon>
    </lineage>
</organism>
<name>A0A7W8EZR6_STRST</name>
<sequence>MCRRRDAYNSVSSRLTVCPESMAWATKARLEQTRDIEAADKAVGCTVVRALQTLSPGTTPAPPRRRPDQPVPGRARTFLFRMLRGMG</sequence>
<dbReference type="EMBL" id="JACHJD010000035">
    <property type="protein sequence ID" value="MBB5109693.1"/>
    <property type="molecule type" value="Genomic_DNA"/>
</dbReference>
<accession>A0A7W8EZR6</accession>
<reference evidence="2 3" key="1">
    <citation type="submission" date="2020-08" db="EMBL/GenBank/DDBJ databases">
        <title>Genomic Encyclopedia of Type Strains, Phase III (KMG-III): the genomes of soil and plant-associated and newly described type strains.</title>
        <authorList>
            <person name="Whitman W."/>
        </authorList>
    </citation>
    <scope>NUCLEOTIDE SEQUENCE [LARGE SCALE GENOMIC DNA]</scope>
    <source>
        <strain evidence="2 3">CECT 3146</strain>
    </source>
</reference>